<dbReference type="AlphaFoldDB" id="A0A8S2TUP4"/>
<dbReference type="Proteomes" id="UP000676336">
    <property type="component" value="Unassembled WGS sequence"/>
</dbReference>
<dbReference type="EMBL" id="CAJOBH010059368">
    <property type="protein sequence ID" value="CAF4417017.1"/>
    <property type="molecule type" value="Genomic_DNA"/>
</dbReference>
<dbReference type="InterPro" id="IPR036397">
    <property type="entry name" value="RNaseH_sf"/>
</dbReference>
<dbReference type="Proteomes" id="UP000681720">
    <property type="component" value="Unassembled WGS sequence"/>
</dbReference>
<dbReference type="PANTHER" id="PTHR47326:SF1">
    <property type="entry name" value="HTH PSQ-TYPE DOMAIN-CONTAINING PROTEIN"/>
    <property type="match status" value="1"/>
</dbReference>
<evidence type="ECO:0000313" key="4">
    <source>
        <dbReference type="Proteomes" id="UP000676336"/>
    </source>
</evidence>
<dbReference type="PANTHER" id="PTHR47326">
    <property type="entry name" value="TRANSPOSABLE ELEMENT TC3 TRANSPOSASE-LIKE PROTEIN"/>
    <property type="match status" value="1"/>
</dbReference>
<dbReference type="Proteomes" id="UP000681967">
    <property type="component" value="Unassembled WGS sequence"/>
</dbReference>
<organism evidence="1 4">
    <name type="scientific">Rotaria magnacalcarata</name>
    <dbReference type="NCBI Taxonomy" id="392030"/>
    <lineage>
        <taxon>Eukaryota</taxon>
        <taxon>Metazoa</taxon>
        <taxon>Spiralia</taxon>
        <taxon>Gnathifera</taxon>
        <taxon>Rotifera</taxon>
        <taxon>Eurotatoria</taxon>
        <taxon>Bdelloidea</taxon>
        <taxon>Philodinida</taxon>
        <taxon>Philodinidae</taxon>
        <taxon>Rotaria</taxon>
    </lineage>
</organism>
<dbReference type="GO" id="GO:0003676">
    <property type="term" value="F:nucleic acid binding"/>
    <property type="evidence" value="ECO:0007669"/>
    <property type="project" value="InterPro"/>
</dbReference>
<name>A0A8S2TUP4_9BILA</name>
<comment type="caution">
    <text evidence="1">The sequence shown here is derived from an EMBL/GenBank/DDBJ whole genome shotgun (WGS) entry which is preliminary data.</text>
</comment>
<gene>
    <name evidence="2" type="ORF">BYL167_LOCUS32274</name>
    <name evidence="3" type="ORF">GIL414_LOCUS45302</name>
    <name evidence="1" type="ORF">SMN809_LOCUS26094</name>
</gene>
<dbReference type="EMBL" id="CAJOBJ010138964">
    <property type="protein sequence ID" value="CAF4754639.1"/>
    <property type="molecule type" value="Genomic_DNA"/>
</dbReference>
<accession>A0A8S2TUP4</accession>
<evidence type="ECO:0000313" key="1">
    <source>
        <dbReference type="EMBL" id="CAF4300765.1"/>
    </source>
</evidence>
<proteinExistence type="predicted"/>
<evidence type="ECO:0000313" key="2">
    <source>
        <dbReference type="EMBL" id="CAF4417017.1"/>
    </source>
</evidence>
<reference evidence="1" key="1">
    <citation type="submission" date="2021-02" db="EMBL/GenBank/DDBJ databases">
        <authorList>
            <person name="Nowell W R."/>
        </authorList>
    </citation>
    <scope>NUCLEOTIDE SEQUENCE</scope>
</reference>
<protein>
    <submittedName>
        <fullName evidence="1">Uncharacterized protein</fullName>
    </submittedName>
</protein>
<dbReference type="EMBL" id="CAJOBI010036180">
    <property type="protein sequence ID" value="CAF4300765.1"/>
    <property type="molecule type" value="Genomic_DNA"/>
</dbReference>
<sequence length="160" mass="18846">MEPNLTDADKAERKRFANWVRTNLRKEKTMKIPFSDENLFDIDSVYNSQNDRVWAPNRTEANKIGGIRKKGKFPQKVMVWLGACSKGDPFSSSRMWYTVFGSDWTFQQDGARPHIHHLTQEWRRKHFPPFLDQYQWPPNSPDLNPLDYCIWTDLPKLSSG</sequence>
<dbReference type="Gene3D" id="3.30.420.10">
    <property type="entry name" value="Ribonuclease H-like superfamily/Ribonuclease H"/>
    <property type="match status" value="2"/>
</dbReference>
<evidence type="ECO:0000313" key="3">
    <source>
        <dbReference type="EMBL" id="CAF4754639.1"/>
    </source>
</evidence>